<feature type="compositionally biased region" description="Polar residues" evidence="1">
    <location>
        <begin position="13"/>
        <end position="22"/>
    </location>
</feature>
<proteinExistence type="predicted"/>
<accession>A0A1V4J7L6</accession>
<feature type="region of interest" description="Disordered" evidence="1">
    <location>
        <begin position="61"/>
        <end position="99"/>
    </location>
</feature>
<feature type="region of interest" description="Disordered" evidence="1">
    <location>
        <begin position="1"/>
        <end position="22"/>
    </location>
</feature>
<organism evidence="2 3">
    <name type="scientific">Patagioenas fasciata monilis</name>
    <dbReference type="NCBI Taxonomy" id="372326"/>
    <lineage>
        <taxon>Eukaryota</taxon>
        <taxon>Metazoa</taxon>
        <taxon>Chordata</taxon>
        <taxon>Craniata</taxon>
        <taxon>Vertebrata</taxon>
        <taxon>Euteleostomi</taxon>
        <taxon>Archelosauria</taxon>
        <taxon>Archosauria</taxon>
        <taxon>Dinosauria</taxon>
        <taxon>Saurischia</taxon>
        <taxon>Theropoda</taxon>
        <taxon>Coelurosauria</taxon>
        <taxon>Aves</taxon>
        <taxon>Neognathae</taxon>
        <taxon>Neoaves</taxon>
        <taxon>Columbimorphae</taxon>
        <taxon>Columbiformes</taxon>
        <taxon>Columbidae</taxon>
        <taxon>Patagioenas</taxon>
    </lineage>
</organism>
<dbReference type="AlphaFoldDB" id="A0A1V4J7L6"/>
<protein>
    <submittedName>
        <fullName evidence="2">Uncharacterized protein</fullName>
    </submittedName>
</protein>
<reference evidence="2 3" key="1">
    <citation type="submission" date="2016-02" db="EMBL/GenBank/DDBJ databases">
        <title>Band-tailed pigeon sequencing and assembly.</title>
        <authorList>
            <person name="Soares A.E."/>
            <person name="Novak B.J."/>
            <person name="Rice E.S."/>
            <person name="O'Connell B."/>
            <person name="Chang D."/>
            <person name="Weber S."/>
            <person name="Shapiro B."/>
        </authorList>
    </citation>
    <scope>NUCLEOTIDE SEQUENCE [LARGE SCALE GENOMIC DNA]</scope>
    <source>
        <strain evidence="2">BTP2013</strain>
        <tissue evidence="2">Blood</tissue>
    </source>
</reference>
<evidence type="ECO:0000256" key="1">
    <source>
        <dbReference type="SAM" id="MobiDB-lite"/>
    </source>
</evidence>
<evidence type="ECO:0000313" key="2">
    <source>
        <dbReference type="EMBL" id="OPJ68054.1"/>
    </source>
</evidence>
<comment type="caution">
    <text evidence="2">The sequence shown here is derived from an EMBL/GenBank/DDBJ whole genome shotgun (WGS) entry which is preliminary data.</text>
</comment>
<dbReference type="EMBL" id="LSYS01008738">
    <property type="protein sequence ID" value="OPJ68054.1"/>
    <property type="molecule type" value="Genomic_DNA"/>
</dbReference>
<keyword evidence="3" id="KW-1185">Reference proteome</keyword>
<dbReference type="OrthoDB" id="63070at2759"/>
<dbReference type="Proteomes" id="UP000190648">
    <property type="component" value="Unassembled WGS sequence"/>
</dbReference>
<dbReference type="STRING" id="372326.A0A1V4J7L6"/>
<gene>
    <name evidence="2" type="ORF">AV530_009068</name>
</gene>
<evidence type="ECO:0000313" key="3">
    <source>
        <dbReference type="Proteomes" id="UP000190648"/>
    </source>
</evidence>
<sequence>MLAQRQWGRCRHSSFSPGEQTRLSSHFLPNRVAFADSYPQKAFCGVFDPNGDAFVSACQGEALSGGAPGQSQRGADPAEPIGARRAGKTPALPRRGAKR</sequence>
<name>A0A1V4J7L6_PATFA</name>